<comment type="caution">
    <text evidence="3">The sequence shown here is derived from an EMBL/GenBank/DDBJ whole genome shotgun (WGS) entry which is preliminary data.</text>
</comment>
<feature type="signal peptide" evidence="2">
    <location>
        <begin position="1"/>
        <end position="24"/>
    </location>
</feature>
<feature type="region of interest" description="Disordered" evidence="1">
    <location>
        <begin position="1010"/>
        <end position="1070"/>
    </location>
</feature>
<accession>A0A151GDR3</accession>
<evidence type="ECO:0000256" key="1">
    <source>
        <dbReference type="SAM" id="MobiDB-lite"/>
    </source>
</evidence>
<protein>
    <submittedName>
        <fullName evidence="3">Uncharacterized protein</fullName>
    </submittedName>
</protein>
<feature type="region of interest" description="Disordered" evidence="1">
    <location>
        <begin position="1330"/>
        <end position="1349"/>
    </location>
</feature>
<organism evidence="3 4">
    <name type="scientific">Drechmeria coniospora</name>
    <name type="common">Nematophagous fungus</name>
    <name type="synonym">Meria coniospora</name>
    <dbReference type="NCBI Taxonomy" id="98403"/>
    <lineage>
        <taxon>Eukaryota</taxon>
        <taxon>Fungi</taxon>
        <taxon>Dikarya</taxon>
        <taxon>Ascomycota</taxon>
        <taxon>Pezizomycotina</taxon>
        <taxon>Sordariomycetes</taxon>
        <taxon>Hypocreomycetidae</taxon>
        <taxon>Hypocreales</taxon>
        <taxon>Ophiocordycipitaceae</taxon>
        <taxon>Drechmeria</taxon>
    </lineage>
</organism>
<dbReference type="InParanoid" id="A0A151GDR3"/>
<reference evidence="3 4" key="1">
    <citation type="journal article" date="2016" name="Sci. Rep.">
        <title>Insights into Adaptations to a Near-Obligate Nematode Endoparasitic Lifestyle from the Finished Genome of Drechmeria coniospora.</title>
        <authorList>
            <person name="Zhang L."/>
            <person name="Zhou Z."/>
            <person name="Guo Q."/>
            <person name="Fokkens L."/>
            <person name="Miskei M."/>
            <person name="Pocsi I."/>
            <person name="Zhang W."/>
            <person name="Chen M."/>
            <person name="Wang L."/>
            <person name="Sun Y."/>
            <person name="Donzelli B.G."/>
            <person name="Gibson D.M."/>
            <person name="Nelson D.R."/>
            <person name="Luo J.G."/>
            <person name="Rep M."/>
            <person name="Liu H."/>
            <person name="Yang S."/>
            <person name="Wang J."/>
            <person name="Krasnoff S.B."/>
            <person name="Xu Y."/>
            <person name="Molnar I."/>
            <person name="Lin M."/>
        </authorList>
    </citation>
    <scope>NUCLEOTIDE SEQUENCE [LARGE SCALE GENOMIC DNA]</scope>
    <source>
        <strain evidence="3 4">ARSEF 6962</strain>
    </source>
</reference>
<evidence type="ECO:0000313" key="3">
    <source>
        <dbReference type="EMBL" id="KYK55230.1"/>
    </source>
</evidence>
<keyword evidence="2" id="KW-0732">Signal</keyword>
<feature type="region of interest" description="Disordered" evidence="1">
    <location>
        <begin position="1089"/>
        <end position="1156"/>
    </location>
</feature>
<gene>
    <name evidence="3" type="ORF">DCS_07192</name>
</gene>
<dbReference type="EMBL" id="LAYC01000003">
    <property type="protein sequence ID" value="KYK55230.1"/>
    <property type="molecule type" value="Genomic_DNA"/>
</dbReference>
<keyword evidence="4" id="KW-1185">Reference proteome</keyword>
<dbReference type="Proteomes" id="UP000076580">
    <property type="component" value="Chromosome 03"/>
</dbReference>
<proteinExistence type="predicted"/>
<feature type="region of interest" description="Disordered" evidence="1">
    <location>
        <begin position="536"/>
        <end position="576"/>
    </location>
</feature>
<evidence type="ECO:0000256" key="2">
    <source>
        <dbReference type="SAM" id="SignalP"/>
    </source>
</evidence>
<dbReference type="RefSeq" id="XP_040654582.1">
    <property type="nucleotide sequence ID" value="XM_040804478.1"/>
</dbReference>
<feature type="region of interest" description="Disordered" evidence="1">
    <location>
        <begin position="1207"/>
        <end position="1275"/>
    </location>
</feature>
<dbReference type="GeneID" id="63719835"/>
<feature type="compositionally biased region" description="Polar residues" evidence="1">
    <location>
        <begin position="1145"/>
        <end position="1156"/>
    </location>
</feature>
<feature type="compositionally biased region" description="Basic and acidic residues" evidence="1">
    <location>
        <begin position="537"/>
        <end position="565"/>
    </location>
</feature>
<name>A0A151GDR3_DRECN</name>
<feature type="chain" id="PRO_5007580443" evidence="2">
    <location>
        <begin position="25"/>
        <end position="1349"/>
    </location>
</feature>
<evidence type="ECO:0000313" key="4">
    <source>
        <dbReference type="Proteomes" id="UP000076580"/>
    </source>
</evidence>
<sequence length="1349" mass="146662">MRTLSFRLLLCSIFLCYQINLCHANPPFRGKAPDTRSKFFLSGDDLSPVTSENLPAELNIWRTKVASGLRLVNIDFLRELYSKKGITDIWVKGTISAELKALFESQEVKNIIRVEFGDADPSRGISVDSAGRRTQGQYPKGLLIFQEKGNALVGGPAARLVAEAEIDAGNELSAEDLSAAAEIEADDAEAIIKTVREGAGKKIQVGEQHLIKLIDGGSDGINLYRTDFSTSKREFTKSSFDALLKNRIGTLVVLGEGEDDTAIAAAVRRHNDENAGSKAKQIELVILPPGANPTDTLTRFSQGLITLYDNADGRGILITQGDGKTETGVMAGTALVHEQALLGNDPVGDPIKLARMNGVSAGHGHALAHLEVLGRQHLQGGQSTDNAGEDDTNGGYNLRRLNVLTLKPYHVLRTGISGDKRPIDLDFIKFLHYMKEIDTILVVGDIPDKVKTFLKSATVQGMVRVVFGETPDGATLNTFWDALHGIYQDPKGRRIQDQNPRGTFIYEFQGNTYSGIVAAYLHVEAFLAETVPPTQYRPKEAAGQEEEKAVEGEEKAAQEKKKAERQPPSPSELSKRYGITESLANNILRAVIVSRSYPREAKQMEVGEQHIQQIMDVRPGTKLFRTKLGYLQRVFTKKSFQVLLRAGIDTIVIVGQAPDIVEAVRQHNRDNIAKLASQIRVYTVPENKDLDKNAEGFAEAFAEIAQEGGNGFLITQKHGNKGTGSMTVMAWLHDKLLQGQNPTVLPADIAIKGMIPFKQALALVDYILGPKKKPTSRIQFTDSKELNTVQPYDRVQKAHIGQEPIVEVQGMSRGLGKLFRMVPLHFIENLPSNEKPAPNEHLTPNEHLIPNEERAFTVDGLLALHRIFGIKIIVDVGDTGGIAAKVKRYNQFIRKNIGNPAMIAHEGMLIDVITLADGPDYVKNTARVAKQTSQAFQGGNRILVTQILGNEATSMVTGLVQIDDQALQGKPAINNAEKLAEIHMVRNPDVAKFLVQFEKMVRDPDPAWASLEDTFHDAPRPQTPPPDVPGPSGHDGAGPPRRAGTPSAGHEGAGRTGNDGAGRARANNDGNLETIEHDLSSTFEMMWGDVRPQNSHPRIGSGTGNTGNEVARPAPDDGAGGVLSNNDGAPEATEHQETTEVTETGAHSTLDDMSNPTDIEPARRRRQMHAFPVVVQPPRQPGPARILPASSEKGIHRSGMFEAMPVPKGTHSRHQNQGEGEGAEVPVRKASRGEQAGTEMGSSPSQPARPFSFSRVRKMRASQDTMSRSRGSAARNHGVGIAARAASAQPSLLPAVAPHVDGDSCVFGIDHSGRIRRQTSRRAECCGRTRLAESAKSRTRKAATTEQQK</sequence>